<reference evidence="1" key="1">
    <citation type="submission" date="2018-05" db="EMBL/GenBank/DDBJ databases">
        <authorList>
            <person name="Lanie J.A."/>
            <person name="Ng W.-L."/>
            <person name="Kazmierczak K.M."/>
            <person name="Andrzejewski T.M."/>
            <person name="Davidsen T.M."/>
            <person name="Wayne K.J."/>
            <person name="Tettelin H."/>
            <person name="Glass J.I."/>
            <person name="Rusch D."/>
            <person name="Podicherti R."/>
            <person name="Tsui H.-C.T."/>
            <person name="Winkler M.E."/>
        </authorList>
    </citation>
    <scope>NUCLEOTIDE SEQUENCE</scope>
</reference>
<name>A0A382V9J9_9ZZZZ</name>
<dbReference type="EMBL" id="UINC01149880">
    <property type="protein sequence ID" value="SVD42608.1"/>
    <property type="molecule type" value="Genomic_DNA"/>
</dbReference>
<feature type="non-terminal residue" evidence="1">
    <location>
        <position position="105"/>
    </location>
</feature>
<gene>
    <name evidence="1" type="ORF">METZ01_LOCUS395462</name>
</gene>
<accession>A0A382V9J9</accession>
<evidence type="ECO:0000313" key="1">
    <source>
        <dbReference type="EMBL" id="SVD42608.1"/>
    </source>
</evidence>
<sequence length="105" mass="11995">MFKQRKPFDSFTVPGSINFRLLTLGLAFTAWGVPEPVAQTSDNETAPVWINRSVLLETPHVNAVQVENRGVIEAATPDEVPFYFFNTQYFTNSGSIRIYKDFDYR</sequence>
<dbReference type="AlphaFoldDB" id="A0A382V9J9"/>
<proteinExistence type="predicted"/>
<protein>
    <submittedName>
        <fullName evidence="1">Uncharacterized protein</fullName>
    </submittedName>
</protein>
<organism evidence="1">
    <name type="scientific">marine metagenome</name>
    <dbReference type="NCBI Taxonomy" id="408172"/>
    <lineage>
        <taxon>unclassified sequences</taxon>
        <taxon>metagenomes</taxon>
        <taxon>ecological metagenomes</taxon>
    </lineage>
</organism>